<feature type="transmembrane region" description="Helical" evidence="7">
    <location>
        <begin position="346"/>
        <end position="367"/>
    </location>
</feature>
<dbReference type="Gene3D" id="1.20.1070.10">
    <property type="entry name" value="Rhodopsin 7-helix transmembrane proteins"/>
    <property type="match status" value="1"/>
</dbReference>
<dbReference type="InterPro" id="IPR057244">
    <property type="entry name" value="GAIN_B"/>
</dbReference>
<dbReference type="GO" id="GO:0007189">
    <property type="term" value="P:adenylate cyclase-activating G protein-coupled receptor signaling pathway"/>
    <property type="evidence" value="ECO:0007669"/>
    <property type="project" value="TreeGrafter"/>
</dbReference>
<dbReference type="Gene3D" id="2.60.220.50">
    <property type="match status" value="1"/>
</dbReference>
<evidence type="ECO:0000256" key="2">
    <source>
        <dbReference type="ARBA" id="ARBA00022692"/>
    </source>
</evidence>
<dbReference type="Proteomes" id="UP000694383">
    <property type="component" value="Unplaced"/>
</dbReference>
<feature type="transmembrane region" description="Helical" evidence="7">
    <location>
        <begin position="204"/>
        <end position="228"/>
    </location>
</feature>
<keyword evidence="5 7" id="KW-0472">Membrane</keyword>
<dbReference type="InterPro" id="IPR000203">
    <property type="entry name" value="GPS"/>
</dbReference>
<dbReference type="GeneTree" id="ENSGT00940000164851"/>
<dbReference type="AlphaFoldDB" id="A0A8C7Y3L2"/>
<feature type="domain" description="GAIN-B" evidence="8">
    <location>
        <begin position="1"/>
        <end position="131"/>
    </location>
</feature>
<dbReference type="GO" id="GO:0007166">
    <property type="term" value="P:cell surface receptor signaling pathway"/>
    <property type="evidence" value="ECO:0007669"/>
    <property type="project" value="InterPro"/>
</dbReference>
<evidence type="ECO:0000256" key="7">
    <source>
        <dbReference type="SAM" id="Phobius"/>
    </source>
</evidence>
<evidence type="ECO:0000259" key="8">
    <source>
        <dbReference type="PROSITE" id="PS50221"/>
    </source>
</evidence>
<feature type="transmembrane region" description="Helical" evidence="7">
    <location>
        <begin position="178"/>
        <end position="198"/>
    </location>
</feature>
<dbReference type="GO" id="GO:0004930">
    <property type="term" value="F:G protein-coupled receptor activity"/>
    <property type="evidence" value="ECO:0007669"/>
    <property type="project" value="InterPro"/>
</dbReference>
<dbReference type="Pfam" id="PF00002">
    <property type="entry name" value="7tm_2"/>
    <property type="match status" value="1"/>
</dbReference>
<reference evidence="10" key="1">
    <citation type="submission" date="2025-08" db="UniProtKB">
        <authorList>
            <consortium name="Ensembl"/>
        </authorList>
    </citation>
    <scope>IDENTIFICATION</scope>
</reference>
<evidence type="ECO:0000313" key="10">
    <source>
        <dbReference type="Ensembl" id="ENSOSIP00000021797.1"/>
    </source>
</evidence>
<dbReference type="Pfam" id="PF01825">
    <property type="entry name" value="GPS"/>
    <property type="match status" value="1"/>
</dbReference>
<keyword evidence="2 7" id="KW-0812">Transmembrane</keyword>
<dbReference type="PROSITE" id="PS50221">
    <property type="entry name" value="GAIN_B"/>
    <property type="match status" value="1"/>
</dbReference>
<accession>A0A8C7Y3L2</accession>
<dbReference type="PANTHER" id="PTHR12011:SF264">
    <property type="entry name" value="ADHESION G-PROTEIN COUPLED RECEPTOR G2"/>
    <property type="match status" value="1"/>
</dbReference>
<evidence type="ECO:0000256" key="5">
    <source>
        <dbReference type="ARBA" id="ARBA00023136"/>
    </source>
</evidence>
<dbReference type="PROSITE" id="PS00650">
    <property type="entry name" value="G_PROTEIN_RECEP_F2_2"/>
    <property type="match status" value="1"/>
</dbReference>
<keyword evidence="4 7" id="KW-1133">Transmembrane helix</keyword>
<dbReference type="InterPro" id="IPR017981">
    <property type="entry name" value="GPCR_2-like_7TM"/>
</dbReference>
<organism evidence="10 11">
    <name type="scientific">Oryzias sinensis</name>
    <name type="common">Chinese medaka</name>
    <dbReference type="NCBI Taxonomy" id="183150"/>
    <lineage>
        <taxon>Eukaryota</taxon>
        <taxon>Metazoa</taxon>
        <taxon>Chordata</taxon>
        <taxon>Craniata</taxon>
        <taxon>Vertebrata</taxon>
        <taxon>Euteleostomi</taxon>
        <taxon>Actinopterygii</taxon>
        <taxon>Neopterygii</taxon>
        <taxon>Teleostei</taxon>
        <taxon>Neoteleostei</taxon>
        <taxon>Acanthomorphata</taxon>
        <taxon>Ovalentaria</taxon>
        <taxon>Atherinomorphae</taxon>
        <taxon>Beloniformes</taxon>
        <taxon>Adrianichthyidae</taxon>
        <taxon>Oryziinae</taxon>
        <taxon>Oryzias</taxon>
    </lineage>
</organism>
<proteinExistence type="predicted"/>
<dbReference type="SUPFAM" id="SSF81321">
    <property type="entry name" value="Family A G protein-coupled receptor-like"/>
    <property type="match status" value="1"/>
</dbReference>
<dbReference type="InterPro" id="IPR017983">
    <property type="entry name" value="GPCR_2_secretin-like_CS"/>
</dbReference>
<feature type="transmembrane region" description="Helical" evidence="7">
    <location>
        <begin position="298"/>
        <end position="326"/>
    </location>
</feature>
<protein>
    <submittedName>
        <fullName evidence="10">Si:dkey-259j3.5</fullName>
    </submittedName>
</protein>
<dbReference type="PRINTS" id="PR00249">
    <property type="entry name" value="GPCRSECRETIN"/>
</dbReference>
<comment type="subcellular location">
    <subcellularLocation>
        <location evidence="1">Membrane</location>
        <topology evidence="1">Multi-pass membrane protein</topology>
    </subcellularLocation>
</comment>
<keyword evidence="6" id="KW-1015">Disulfide bond</keyword>
<evidence type="ECO:0000256" key="3">
    <source>
        <dbReference type="ARBA" id="ARBA00022729"/>
    </source>
</evidence>
<sequence length="478" mass="53898">MRLGADSSRPQGSVSLPPFLTQNLTTEEQRLISRVHYNFYQKNTLFQSLGDRKLNSGILGASVANISVSGLRQNVTIFLRHTEPVPVSLLCQSGGWNSNGCYVQNTTEDNTTCSCNHLTSFAILLDLSRQNSISAVQNTILTFITYIGCGISAVFLAFTLLTYLLFEKLRKDIPSKILIHLCFALLLLNLVFLVDAWLALYTDAVGLCISTAWFLHYFLLASFTWMGLEGVHMYMALVKVFNSHIRHYMLKFSAVGWGVPMVVVIIVIAIDDENYGQVSYGKYTDGTSDEFCWLKNDIAFYVAVVAYFCVIFLFNCSMMVIVLVQLQRIKRQNPQNNQHRSTLQDLRSVTGITFLLGLTWGFAFFAWGPVNLAFMYLFAIFNSLQGFFIFVFHCAMKESVRRQWSAHLCCGKLRHSENLEWSHSATKKNVRNLSTSKLASFHSSKLSRVQGSPMSSCLVSKASDQTNGISKWKGRHPQ</sequence>
<evidence type="ECO:0000256" key="1">
    <source>
        <dbReference type="ARBA" id="ARBA00004141"/>
    </source>
</evidence>
<feature type="domain" description="G-protein coupled receptors family 2 profile 2" evidence="9">
    <location>
        <begin position="141"/>
        <end position="397"/>
    </location>
</feature>
<reference evidence="10" key="2">
    <citation type="submission" date="2025-09" db="UniProtKB">
        <authorList>
            <consortium name="Ensembl"/>
        </authorList>
    </citation>
    <scope>IDENTIFICATION</scope>
</reference>
<dbReference type="SMART" id="SM00303">
    <property type="entry name" value="GPS"/>
    <property type="match status" value="1"/>
</dbReference>
<evidence type="ECO:0000313" key="11">
    <source>
        <dbReference type="Proteomes" id="UP000694383"/>
    </source>
</evidence>
<keyword evidence="3" id="KW-0732">Signal</keyword>
<dbReference type="PANTHER" id="PTHR12011">
    <property type="entry name" value="ADHESION G-PROTEIN COUPLED RECEPTOR"/>
    <property type="match status" value="1"/>
</dbReference>
<feature type="transmembrane region" description="Helical" evidence="7">
    <location>
        <begin position="373"/>
        <end position="395"/>
    </location>
</feature>
<feature type="transmembrane region" description="Helical" evidence="7">
    <location>
        <begin position="143"/>
        <end position="166"/>
    </location>
</feature>
<dbReference type="InterPro" id="IPR046338">
    <property type="entry name" value="GAIN_dom_sf"/>
</dbReference>
<evidence type="ECO:0000256" key="6">
    <source>
        <dbReference type="ARBA" id="ARBA00023157"/>
    </source>
</evidence>
<evidence type="ECO:0000256" key="4">
    <source>
        <dbReference type="ARBA" id="ARBA00022989"/>
    </source>
</evidence>
<dbReference type="InterPro" id="IPR000832">
    <property type="entry name" value="GPCR_2_secretin-like"/>
</dbReference>
<feature type="transmembrane region" description="Helical" evidence="7">
    <location>
        <begin position="248"/>
        <end position="270"/>
    </location>
</feature>
<keyword evidence="11" id="KW-1185">Reference proteome</keyword>
<evidence type="ECO:0000259" key="9">
    <source>
        <dbReference type="PROSITE" id="PS50261"/>
    </source>
</evidence>
<dbReference type="PROSITE" id="PS50261">
    <property type="entry name" value="G_PROTEIN_RECEP_F2_4"/>
    <property type="match status" value="1"/>
</dbReference>
<dbReference type="Ensembl" id="ENSOSIT00000023013.1">
    <property type="protein sequence ID" value="ENSOSIP00000021797.1"/>
    <property type="gene ID" value="ENSOSIG00000011499.1"/>
</dbReference>
<dbReference type="GO" id="GO:0005886">
    <property type="term" value="C:plasma membrane"/>
    <property type="evidence" value="ECO:0007669"/>
    <property type="project" value="TreeGrafter"/>
</dbReference>
<name>A0A8C7Y3L2_9TELE</name>